<proteinExistence type="predicted"/>
<keyword evidence="5" id="KW-0539">Nucleus</keyword>
<dbReference type="SMART" id="SM00353">
    <property type="entry name" value="HLH"/>
    <property type="match status" value="1"/>
</dbReference>
<evidence type="ECO:0000256" key="2">
    <source>
        <dbReference type="ARBA" id="ARBA00023015"/>
    </source>
</evidence>
<keyword evidence="3" id="KW-0238">DNA-binding</keyword>
<reference evidence="7" key="2">
    <citation type="submission" date="2022-03" db="EMBL/GenBank/DDBJ databases">
        <title>Draft title - Genomic analysis of global carrot germplasm unveils the trajectory of domestication and the origin of high carotenoid orange carrot.</title>
        <authorList>
            <person name="Iorizzo M."/>
            <person name="Ellison S."/>
            <person name="Senalik D."/>
            <person name="Macko-Podgorni A."/>
            <person name="Grzebelus D."/>
            <person name="Bostan H."/>
            <person name="Rolling W."/>
            <person name="Curaba J."/>
            <person name="Simon P."/>
        </authorList>
    </citation>
    <scope>NUCLEOTIDE SEQUENCE</scope>
    <source>
        <tissue evidence="7">Leaf</tissue>
    </source>
</reference>
<dbReference type="Pfam" id="PF23173">
    <property type="entry name" value="bHLH_SAC51"/>
    <property type="match status" value="1"/>
</dbReference>
<dbReference type="GO" id="GO:0003677">
    <property type="term" value="F:DNA binding"/>
    <property type="evidence" value="ECO:0007669"/>
    <property type="project" value="UniProtKB-KW"/>
</dbReference>
<feature type="domain" description="BHLH" evidence="6">
    <location>
        <begin position="31"/>
        <end position="80"/>
    </location>
</feature>
<dbReference type="CDD" id="cd11454">
    <property type="entry name" value="bHLH_AtIND_like"/>
    <property type="match status" value="1"/>
</dbReference>
<dbReference type="SUPFAM" id="SSF47459">
    <property type="entry name" value="HLH, helix-loop-helix DNA-binding domain"/>
    <property type="match status" value="1"/>
</dbReference>
<dbReference type="PANTHER" id="PTHR45914">
    <property type="entry name" value="TRANSCRIPTION FACTOR HEC3-RELATED"/>
    <property type="match status" value="1"/>
</dbReference>
<dbReference type="EMBL" id="CP093348">
    <property type="protein sequence ID" value="WOH04028.1"/>
    <property type="molecule type" value="Genomic_DNA"/>
</dbReference>
<comment type="subcellular location">
    <subcellularLocation>
        <location evidence="1">Nucleus</location>
    </subcellularLocation>
</comment>
<keyword evidence="2" id="KW-0805">Transcription regulation</keyword>
<evidence type="ECO:0000313" key="8">
    <source>
        <dbReference type="Proteomes" id="UP000077755"/>
    </source>
</evidence>
<dbReference type="GO" id="GO:0003700">
    <property type="term" value="F:DNA-binding transcription factor activity"/>
    <property type="evidence" value="ECO:0007669"/>
    <property type="project" value="InterPro"/>
</dbReference>
<keyword evidence="4" id="KW-0804">Transcription</keyword>
<dbReference type="GO" id="GO:0046983">
    <property type="term" value="F:protein dimerization activity"/>
    <property type="evidence" value="ECO:0007669"/>
    <property type="project" value="InterPro"/>
</dbReference>
<evidence type="ECO:0000256" key="5">
    <source>
        <dbReference type="ARBA" id="ARBA00023242"/>
    </source>
</evidence>
<accession>A0AAF1B479</accession>
<keyword evidence="8" id="KW-1185">Reference proteome</keyword>
<dbReference type="InterPro" id="IPR011598">
    <property type="entry name" value="bHLH_dom"/>
</dbReference>
<name>A0AAF1B479_DAUCS</name>
<evidence type="ECO:0000256" key="1">
    <source>
        <dbReference type="ARBA" id="ARBA00004123"/>
    </source>
</evidence>
<gene>
    <name evidence="7" type="ORF">DCAR_0623433</name>
</gene>
<organism evidence="7 8">
    <name type="scientific">Daucus carota subsp. sativus</name>
    <name type="common">Carrot</name>
    <dbReference type="NCBI Taxonomy" id="79200"/>
    <lineage>
        <taxon>Eukaryota</taxon>
        <taxon>Viridiplantae</taxon>
        <taxon>Streptophyta</taxon>
        <taxon>Embryophyta</taxon>
        <taxon>Tracheophyta</taxon>
        <taxon>Spermatophyta</taxon>
        <taxon>Magnoliopsida</taxon>
        <taxon>eudicotyledons</taxon>
        <taxon>Gunneridae</taxon>
        <taxon>Pentapetalae</taxon>
        <taxon>asterids</taxon>
        <taxon>campanulids</taxon>
        <taxon>Apiales</taxon>
        <taxon>Apiaceae</taxon>
        <taxon>Apioideae</taxon>
        <taxon>Scandiceae</taxon>
        <taxon>Daucinae</taxon>
        <taxon>Daucus</taxon>
        <taxon>Daucus sect. Daucus</taxon>
    </lineage>
</organism>
<evidence type="ECO:0000256" key="4">
    <source>
        <dbReference type="ARBA" id="ARBA00023163"/>
    </source>
</evidence>
<dbReference type="Gene3D" id="4.10.280.10">
    <property type="entry name" value="Helix-loop-helix DNA-binding domain"/>
    <property type="match status" value="1"/>
</dbReference>
<evidence type="ECO:0000313" key="7">
    <source>
        <dbReference type="EMBL" id="WOH04028.1"/>
    </source>
</evidence>
<reference evidence="7" key="1">
    <citation type="journal article" date="2016" name="Nat. Genet.">
        <title>A high-quality carrot genome assembly provides new insights into carotenoid accumulation and asterid genome evolution.</title>
        <authorList>
            <person name="Iorizzo M."/>
            <person name="Ellison S."/>
            <person name="Senalik D."/>
            <person name="Zeng P."/>
            <person name="Satapoomin P."/>
            <person name="Huang J."/>
            <person name="Bowman M."/>
            <person name="Iovene M."/>
            <person name="Sanseverino W."/>
            <person name="Cavagnaro P."/>
            <person name="Yildiz M."/>
            <person name="Macko-Podgorni A."/>
            <person name="Moranska E."/>
            <person name="Grzebelus E."/>
            <person name="Grzebelus D."/>
            <person name="Ashrafi H."/>
            <person name="Zheng Z."/>
            <person name="Cheng S."/>
            <person name="Spooner D."/>
            <person name="Van Deynze A."/>
            <person name="Simon P."/>
        </authorList>
    </citation>
    <scope>NUCLEOTIDE SEQUENCE</scope>
    <source>
        <tissue evidence="7">Leaf</tissue>
    </source>
</reference>
<dbReference type="InterPro" id="IPR045843">
    <property type="entry name" value="IND-like"/>
</dbReference>
<dbReference type="InterPro" id="IPR036638">
    <property type="entry name" value="HLH_DNA-bd_sf"/>
</dbReference>
<evidence type="ECO:0000259" key="6">
    <source>
        <dbReference type="PROSITE" id="PS50888"/>
    </source>
</evidence>
<protein>
    <recommendedName>
        <fullName evidence="6">BHLH domain-containing protein</fullName>
    </recommendedName>
</protein>
<dbReference type="AlphaFoldDB" id="A0AAF1B479"/>
<dbReference type="GO" id="GO:0005634">
    <property type="term" value="C:nucleus"/>
    <property type="evidence" value="ECO:0007669"/>
    <property type="project" value="UniProtKB-SubCell"/>
</dbReference>
<dbReference type="Proteomes" id="UP000077755">
    <property type="component" value="Chromosome 6"/>
</dbReference>
<dbReference type="PANTHER" id="PTHR45914:SF12">
    <property type="entry name" value="TRANSCRIPTION FACTOR BHLH87"/>
    <property type="match status" value="1"/>
</dbReference>
<dbReference type="PROSITE" id="PS50888">
    <property type="entry name" value="BHLH"/>
    <property type="match status" value="1"/>
</dbReference>
<sequence length="115" mass="13184">MKEMIYRAAAFRPVSFCDEVVERPKRKNVRISSDPQTVAARQRREKISEKMRVLQRLVPGGSKMDTATMLDEAANYLKFLRSQVKELESFGQKLCFGESGTNANHPVTPFCMRKN</sequence>
<evidence type="ECO:0000256" key="3">
    <source>
        <dbReference type="ARBA" id="ARBA00023125"/>
    </source>
</evidence>